<name>D5Q9Y2_CLODI</name>
<evidence type="ECO:0000256" key="4">
    <source>
        <dbReference type="ARBA" id="ARBA00022840"/>
    </source>
</evidence>
<accession>D5Q9Y2</accession>
<dbReference type="InterPro" id="IPR036914">
    <property type="entry name" value="MGS-like_dom_sf"/>
</dbReference>
<reference evidence="6 7" key="1">
    <citation type="submission" date="2010-05" db="EMBL/GenBank/DDBJ databases">
        <authorList>
            <person name="Qin X."/>
            <person name="Bachman B."/>
            <person name="Battles P."/>
            <person name="Bell A."/>
            <person name="Bess C."/>
            <person name="Bickham C."/>
            <person name="Chaboub L."/>
            <person name="Chen D."/>
            <person name="Coyle M."/>
            <person name="Deiros D.R."/>
            <person name="Dinh H."/>
            <person name="Forbes L."/>
            <person name="Fowler G."/>
            <person name="Francisco L."/>
            <person name="Fu Q."/>
            <person name="Gubbala S."/>
            <person name="Hale W."/>
            <person name="Han Y."/>
            <person name="Hemphill L."/>
            <person name="Highlander S.K."/>
            <person name="Hirani K."/>
            <person name="Hogues M."/>
            <person name="Jackson L."/>
            <person name="Jakkamsetti A."/>
            <person name="Javaid M."/>
            <person name="Jiang H."/>
            <person name="Korchina V."/>
            <person name="Kovar C."/>
            <person name="Lara F."/>
            <person name="Lee S."/>
            <person name="Mata R."/>
            <person name="Mathew T."/>
            <person name="Moen C."/>
            <person name="Morales K."/>
            <person name="Munidasa M."/>
            <person name="Nazareth L."/>
            <person name="Ngo R."/>
            <person name="Nguyen L."/>
            <person name="Okwuonu G."/>
            <person name="Ongeri F."/>
            <person name="Patil S."/>
            <person name="Petrosino J."/>
            <person name="Pham C."/>
            <person name="Pham P."/>
            <person name="Pu L.-L."/>
            <person name="Puazo M."/>
            <person name="Raj R."/>
            <person name="Reid J."/>
            <person name="Rouhana J."/>
            <person name="Saada N."/>
            <person name="Shang Y."/>
            <person name="Simmons D."/>
            <person name="Thornton R."/>
            <person name="Warren J."/>
            <person name="Weissenberger G."/>
            <person name="Zhang J."/>
            <person name="Zhang L."/>
            <person name="Zhou C."/>
            <person name="Zhu D."/>
            <person name="Muzny D."/>
            <person name="Worley K."/>
            <person name="Gibbs R."/>
        </authorList>
    </citation>
    <scope>NUCLEOTIDE SEQUENCE [LARGE SCALE GENOMIC DNA]</scope>
    <source>
        <strain evidence="6 7">NAP08</strain>
    </source>
</reference>
<dbReference type="InterPro" id="IPR033937">
    <property type="entry name" value="MGS_CPS_CarB"/>
</dbReference>
<protein>
    <recommendedName>
        <fullName evidence="1">carbamoyl-phosphate synthase (glutamine-hydrolyzing)</fullName>
        <ecNumber evidence="1">6.3.5.5</ecNumber>
    </recommendedName>
</protein>
<evidence type="ECO:0000259" key="5">
    <source>
        <dbReference type="PROSITE" id="PS51855"/>
    </source>
</evidence>
<dbReference type="SMART" id="SM00851">
    <property type="entry name" value="MGS"/>
    <property type="match status" value="1"/>
</dbReference>
<feature type="non-terminal residue" evidence="6">
    <location>
        <position position="1"/>
    </location>
</feature>
<evidence type="ECO:0000313" key="7">
    <source>
        <dbReference type="Proteomes" id="UP000003227"/>
    </source>
</evidence>
<dbReference type="PROSITE" id="PS51855">
    <property type="entry name" value="MGS"/>
    <property type="match status" value="1"/>
</dbReference>
<feature type="domain" description="MGS-like" evidence="5">
    <location>
        <begin position="1"/>
        <end position="128"/>
    </location>
</feature>
<keyword evidence="3" id="KW-0547">Nucleotide-binding</keyword>
<gene>
    <name evidence="6" type="ORF">HMPREF0220_3716</name>
</gene>
<dbReference type="Gene3D" id="3.40.50.1380">
    <property type="entry name" value="Methylglyoxal synthase-like domain"/>
    <property type="match status" value="1"/>
</dbReference>
<dbReference type="PANTHER" id="PTHR11405">
    <property type="entry name" value="CARBAMOYLTRANSFERASE FAMILY MEMBER"/>
    <property type="match status" value="1"/>
</dbReference>
<keyword evidence="2" id="KW-0436">Ligase</keyword>
<evidence type="ECO:0000256" key="3">
    <source>
        <dbReference type="ARBA" id="ARBA00022741"/>
    </source>
</evidence>
<evidence type="ECO:0000256" key="1">
    <source>
        <dbReference type="ARBA" id="ARBA00012738"/>
    </source>
</evidence>
<dbReference type="EMBL" id="ADNX01000104">
    <property type="protein sequence ID" value="EFH05284.1"/>
    <property type="molecule type" value="Genomic_DNA"/>
</dbReference>
<sequence length="128" mass="14460">VVLATVNNHDKDEFIEIAKDMKELGYTFVATEGTAKSLRENGIEADIVNRVEESRPNILDAIRNKQVDIVINTPTKGNDSTRDGFKIRRTAIEFSTEIMTSLDTLKALVEVKKKHLNKDKLKVYNIAE</sequence>
<dbReference type="Proteomes" id="UP000003227">
    <property type="component" value="Unassembled WGS sequence"/>
</dbReference>
<dbReference type="CDD" id="cd01424">
    <property type="entry name" value="MGS_CPS_II"/>
    <property type="match status" value="1"/>
</dbReference>
<dbReference type="GO" id="GO:0004088">
    <property type="term" value="F:carbamoyl-phosphate synthase (glutamine-hydrolyzing) activity"/>
    <property type="evidence" value="ECO:0007669"/>
    <property type="project" value="UniProtKB-EC"/>
</dbReference>
<dbReference type="AlphaFoldDB" id="D5Q9Y2"/>
<keyword evidence="4" id="KW-0067">ATP-binding</keyword>
<dbReference type="SUPFAM" id="SSF52335">
    <property type="entry name" value="Methylglyoxal synthase-like"/>
    <property type="match status" value="1"/>
</dbReference>
<proteinExistence type="predicted"/>
<dbReference type="InterPro" id="IPR011607">
    <property type="entry name" value="MGS-like_dom"/>
</dbReference>
<evidence type="ECO:0000313" key="6">
    <source>
        <dbReference type="EMBL" id="EFH05284.1"/>
    </source>
</evidence>
<evidence type="ECO:0000256" key="2">
    <source>
        <dbReference type="ARBA" id="ARBA00022598"/>
    </source>
</evidence>
<dbReference type="GO" id="GO:0005737">
    <property type="term" value="C:cytoplasm"/>
    <property type="evidence" value="ECO:0007669"/>
    <property type="project" value="TreeGrafter"/>
</dbReference>
<dbReference type="GO" id="GO:0006541">
    <property type="term" value="P:glutamine metabolic process"/>
    <property type="evidence" value="ECO:0007669"/>
    <property type="project" value="TreeGrafter"/>
</dbReference>
<dbReference type="PANTHER" id="PTHR11405:SF53">
    <property type="entry name" value="CARBAMOYL-PHOSPHATE SYNTHASE [AMMONIA], MITOCHONDRIAL"/>
    <property type="match status" value="1"/>
</dbReference>
<comment type="caution">
    <text evidence="6">The sequence shown here is derived from an EMBL/GenBank/DDBJ whole genome shotgun (WGS) entry which is preliminary data.</text>
</comment>
<dbReference type="Pfam" id="PF02142">
    <property type="entry name" value="MGS"/>
    <property type="match status" value="1"/>
</dbReference>
<dbReference type="HOGENOM" id="CLU_1953442_0_0_9"/>
<dbReference type="EC" id="6.3.5.5" evidence="1"/>
<dbReference type="GO" id="GO:0005524">
    <property type="term" value="F:ATP binding"/>
    <property type="evidence" value="ECO:0007669"/>
    <property type="project" value="UniProtKB-KW"/>
</dbReference>
<organism evidence="6 7">
    <name type="scientific">Clostridioides difficile NAP08</name>
    <dbReference type="NCBI Taxonomy" id="525259"/>
    <lineage>
        <taxon>Bacteria</taxon>
        <taxon>Bacillati</taxon>
        <taxon>Bacillota</taxon>
        <taxon>Clostridia</taxon>
        <taxon>Peptostreptococcales</taxon>
        <taxon>Peptostreptococcaceae</taxon>
        <taxon>Clostridioides</taxon>
    </lineage>
</organism>